<dbReference type="EMBL" id="JAWHQM010000010">
    <property type="protein sequence ID" value="KAK5629141.1"/>
    <property type="molecule type" value="Genomic_DNA"/>
</dbReference>
<proteinExistence type="predicted"/>
<dbReference type="AlphaFoldDB" id="A0AAN7UPI4"/>
<sequence length="110" mass="12111">MYQGRRQRLGQVKTREKLVVDRETYSLEDLLAPDVLQARVEVLDTLRNVLQLALISALDLARLADGQVQRQLDAAVGVRSVQPALAAAVAARREADAVVARLVRREGEPA</sequence>
<protein>
    <submittedName>
        <fullName evidence="1">Uncharacterized protein</fullName>
    </submittedName>
</protein>
<evidence type="ECO:0000313" key="1">
    <source>
        <dbReference type="EMBL" id="KAK5629141.1"/>
    </source>
</evidence>
<gene>
    <name evidence="1" type="ORF">RRF57_004855</name>
</gene>
<name>A0AAN7UPI4_9PEZI</name>
<evidence type="ECO:0000313" key="2">
    <source>
        <dbReference type="Proteomes" id="UP001305414"/>
    </source>
</evidence>
<keyword evidence="2" id="KW-1185">Reference proteome</keyword>
<dbReference type="Proteomes" id="UP001305414">
    <property type="component" value="Unassembled WGS sequence"/>
</dbReference>
<accession>A0AAN7UPI4</accession>
<comment type="caution">
    <text evidence="1">The sequence shown here is derived from an EMBL/GenBank/DDBJ whole genome shotgun (WGS) entry which is preliminary data.</text>
</comment>
<organism evidence="1 2">
    <name type="scientific">Xylaria bambusicola</name>
    <dbReference type="NCBI Taxonomy" id="326684"/>
    <lineage>
        <taxon>Eukaryota</taxon>
        <taxon>Fungi</taxon>
        <taxon>Dikarya</taxon>
        <taxon>Ascomycota</taxon>
        <taxon>Pezizomycotina</taxon>
        <taxon>Sordariomycetes</taxon>
        <taxon>Xylariomycetidae</taxon>
        <taxon>Xylariales</taxon>
        <taxon>Xylariaceae</taxon>
        <taxon>Xylaria</taxon>
    </lineage>
</organism>
<reference evidence="1 2" key="1">
    <citation type="submission" date="2023-10" db="EMBL/GenBank/DDBJ databases">
        <title>Draft genome sequence of Xylaria bambusicola isolate GMP-LS, the root and basal stem rot pathogen of sugarcane in Indonesia.</title>
        <authorList>
            <person name="Selvaraj P."/>
            <person name="Muralishankar V."/>
            <person name="Muruganantham S."/>
            <person name="Sp S."/>
            <person name="Haryani S."/>
            <person name="Lau K.J.X."/>
            <person name="Naqvi N.I."/>
        </authorList>
    </citation>
    <scope>NUCLEOTIDE SEQUENCE [LARGE SCALE GENOMIC DNA]</scope>
    <source>
        <strain evidence="1">GMP-LS</strain>
    </source>
</reference>